<evidence type="ECO:0000256" key="2">
    <source>
        <dbReference type="ARBA" id="ARBA00011901"/>
    </source>
</evidence>
<dbReference type="GO" id="GO:0009253">
    <property type="term" value="P:peptidoglycan catabolic process"/>
    <property type="evidence" value="ECO:0007669"/>
    <property type="project" value="InterPro"/>
</dbReference>
<dbReference type="InterPro" id="IPR036505">
    <property type="entry name" value="Amidase/PGRP_sf"/>
</dbReference>
<proteinExistence type="predicted"/>
<keyword evidence="4" id="KW-0961">Cell wall biogenesis/degradation</keyword>
<dbReference type="PANTHER" id="PTHR30417">
    <property type="entry name" value="N-ACETYLMURAMOYL-L-ALANINE AMIDASE AMID"/>
    <property type="match status" value="1"/>
</dbReference>
<dbReference type="Pfam" id="PF05036">
    <property type="entry name" value="SPOR"/>
    <property type="match status" value="1"/>
</dbReference>
<evidence type="ECO:0000313" key="7">
    <source>
        <dbReference type="Proteomes" id="UP000306509"/>
    </source>
</evidence>
<dbReference type="RefSeq" id="WP_161597360.1">
    <property type="nucleotide sequence ID" value="NZ_QGQD01000060.1"/>
</dbReference>
<dbReference type="Proteomes" id="UP000306509">
    <property type="component" value="Unassembled WGS sequence"/>
</dbReference>
<dbReference type="GO" id="GO:0071555">
    <property type="term" value="P:cell wall organization"/>
    <property type="evidence" value="ECO:0007669"/>
    <property type="project" value="UniProtKB-KW"/>
</dbReference>
<dbReference type="InterPro" id="IPR051206">
    <property type="entry name" value="NAMLAA_amidase_2"/>
</dbReference>
<dbReference type="AlphaFoldDB" id="A0A4U8Q5J2"/>
<evidence type="ECO:0000259" key="5">
    <source>
        <dbReference type="PROSITE" id="PS51724"/>
    </source>
</evidence>
<dbReference type="SUPFAM" id="SSF110997">
    <property type="entry name" value="Sporulation related repeat"/>
    <property type="match status" value="1"/>
</dbReference>
<gene>
    <name evidence="6" type="primary">cwlC_3</name>
    <name evidence="6" type="ORF">DSM106044_03097</name>
</gene>
<accession>A0A4U8Q5J2</accession>
<dbReference type="CDD" id="cd06583">
    <property type="entry name" value="PGRP"/>
    <property type="match status" value="1"/>
</dbReference>
<protein>
    <recommendedName>
        <fullName evidence="2">N-acetylmuramoyl-L-alanine amidase</fullName>
        <ecNumber evidence="2">3.5.1.28</ecNumber>
    </recommendedName>
</protein>
<dbReference type="Gene3D" id="3.30.70.1070">
    <property type="entry name" value="Sporulation related repeat"/>
    <property type="match status" value="1"/>
</dbReference>
<comment type="catalytic activity">
    <reaction evidence="1">
        <text>Hydrolyzes the link between N-acetylmuramoyl residues and L-amino acid residues in certain cell-wall glycopeptides.</text>
        <dbReference type="EC" id="3.5.1.28"/>
    </reaction>
</comment>
<keyword evidence="7" id="KW-1185">Reference proteome</keyword>
<dbReference type="InterPro" id="IPR036680">
    <property type="entry name" value="SPOR-like_sf"/>
</dbReference>
<sequence>MNINKRISRYNHYNGRGEQSIQYIVIHYVGALGGAEDNCNYYAGGNREASAHYYVGFNGEVWQSVEDQNGAWSVGGGLQGSGGSSFYQKCNNYNSLNIEMCVRKRNPATMNATDRDWYFEDATVKSTVELTKVLMRKYAIPTSRVIRHYDVVGKICPNPYVYNTTKHTWTAFKASLGAIQPNDQESNNVGKELFHVQAGAFKDKKLANCLLIVLKNKGFDAFVKKEGEDYKVQVGAYSMKSNAKSELQRLQKAGYEGFIYYK</sequence>
<dbReference type="InterPro" id="IPR002502">
    <property type="entry name" value="Amidase_domain"/>
</dbReference>
<keyword evidence="3 6" id="KW-0378">Hydrolase</keyword>
<evidence type="ECO:0000256" key="4">
    <source>
        <dbReference type="ARBA" id="ARBA00023316"/>
    </source>
</evidence>
<evidence type="ECO:0000313" key="6">
    <source>
        <dbReference type="EMBL" id="TLD00007.1"/>
    </source>
</evidence>
<organism evidence="6 7">
    <name type="scientific">Robinsoniella peoriensis</name>
    <dbReference type="NCBI Taxonomy" id="180332"/>
    <lineage>
        <taxon>Bacteria</taxon>
        <taxon>Bacillati</taxon>
        <taxon>Bacillota</taxon>
        <taxon>Clostridia</taxon>
        <taxon>Lachnospirales</taxon>
        <taxon>Lachnospiraceae</taxon>
        <taxon>Robinsoniella</taxon>
    </lineage>
</organism>
<dbReference type="Gene3D" id="3.40.80.10">
    <property type="entry name" value="Peptidoglycan recognition protein-like"/>
    <property type="match status" value="1"/>
</dbReference>
<evidence type="ECO:0000256" key="3">
    <source>
        <dbReference type="ARBA" id="ARBA00022801"/>
    </source>
</evidence>
<dbReference type="GO" id="GO:0009254">
    <property type="term" value="P:peptidoglycan turnover"/>
    <property type="evidence" value="ECO:0007669"/>
    <property type="project" value="TreeGrafter"/>
</dbReference>
<dbReference type="SMART" id="SM00644">
    <property type="entry name" value="Ami_2"/>
    <property type="match status" value="1"/>
</dbReference>
<dbReference type="InterPro" id="IPR007730">
    <property type="entry name" value="SPOR-like_dom"/>
</dbReference>
<dbReference type="GO" id="GO:0042834">
    <property type="term" value="F:peptidoglycan binding"/>
    <property type="evidence" value="ECO:0007669"/>
    <property type="project" value="InterPro"/>
</dbReference>
<dbReference type="EMBL" id="QGQD01000060">
    <property type="protein sequence ID" value="TLD00007.1"/>
    <property type="molecule type" value="Genomic_DNA"/>
</dbReference>
<dbReference type="GO" id="GO:0008745">
    <property type="term" value="F:N-acetylmuramoyl-L-alanine amidase activity"/>
    <property type="evidence" value="ECO:0007669"/>
    <property type="project" value="UniProtKB-EC"/>
</dbReference>
<reference evidence="6 7" key="1">
    <citation type="journal article" date="2019" name="Anaerobe">
        <title>Detection of Robinsoniella peoriensis in multiple bone samples of a trauma patient.</title>
        <authorList>
            <person name="Schrottner P."/>
            <person name="Hartwich K."/>
            <person name="Bunk B."/>
            <person name="Schober I."/>
            <person name="Helbig S."/>
            <person name="Rudolph W.W."/>
            <person name="Gunzer F."/>
        </authorList>
    </citation>
    <scope>NUCLEOTIDE SEQUENCE [LARGE SCALE GENOMIC DNA]</scope>
    <source>
        <strain evidence="6 7">DSM 106044</strain>
    </source>
</reference>
<dbReference type="EC" id="3.5.1.28" evidence="2"/>
<comment type="caution">
    <text evidence="6">The sequence shown here is derived from an EMBL/GenBank/DDBJ whole genome shotgun (WGS) entry which is preliminary data.</text>
</comment>
<dbReference type="PROSITE" id="PS51724">
    <property type="entry name" value="SPOR"/>
    <property type="match status" value="1"/>
</dbReference>
<dbReference type="SUPFAM" id="SSF55846">
    <property type="entry name" value="N-acetylmuramoyl-L-alanine amidase-like"/>
    <property type="match status" value="1"/>
</dbReference>
<feature type="domain" description="SPOR" evidence="5">
    <location>
        <begin position="188"/>
        <end position="262"/>
    </location>
</feature>
<evidence type="ECO:0000256" key="1">
    <source>
        <dbReference type="ARBA" id="ARBA00001561"/>
    </source>
</evidence>
<dbReference type="PANTHER" id="PTHR30417:SF1">
    <property type="entry name" value="N-ACETYLMURAMOYL-L-ALANINE AMIDASE AMID"/>
    <property type="match status" value="1"/>
</dbReference>
<name>A0A4U8Q5J2_9FIRM</name>
<dbReference type="Pfam" id="PF01510">
    <property type="entry name" value="Amidase_2"/>
    <property type="match status" value="1"/>
</dbReference>